<dbReference type="AlphaFoldDB" id="A0A4Q5HP32"/>
<feature type="transmembrane region" description="Helical" evidence="2">
    <location>
        <begin position="81"/>
        <end position="101"/>
    </location>
</feature>
<proteinExistence type="predicted"/>
<dbReference type="Proteomes" id="UP000481616">
    <property type="component" value="Unassembled WGS sequence"/>
</dbReference>
<keyword evidence="2" id="KW-0812">Transmembrane</keyword>
<sequence length="360" mass="41371">MENVNNYSWNKTLKFSWGHIIAFIALIFISYVTYMGDFYQNGGDFGKAAIKVLIIDILLLCTFIGAQIYKGTDEKFKRSIIIERILICFCPIAFCWMMLTYNHFWTVLGQHEGIETKFNQAINKSKQLFTEYNTYANNRIEKYDQFLTSVIHNKNKDVATYHRIGFSGVDDQMQKQDYVRTLQLQLLSQNTDSLEYVANKWIDDANQGASVWNAFLVGNIKEISTAITGWNKTLTSYSKPVLSNEANAQEEITAFGDNNSAIRDAIQDLTDLRQIYMTPKKGINIQTIWTGIILFIMLLFPYLLQSRNTKANGVYSLLPFSLSSHTERKKERNDKVEYDETNKSDATQNESNGDIYSGTF</sequence>
<feature type="transmembrane region" description="Helical" evidence="2">
    <location>
        <begin position="15"/>
        <end position="36"/>
    </location>
</feature>
<evidence type="ECO:0000313" key="4">
    <source>
        <dbReference type="EMBL" id="KAA5404065.1"/>
    </source>
</evidence>
<evidence type="ECO:0000256" key="2">
    <source>
        <dbReference type="SAM" id="Phobius"/>
    </source>
</evidence>
<feature type="region of interest" description="Disordered" evidence="1">
    <location>
        <begin position="329"/>
        <end position="360"/>
    </location>
</feature>
<evidence type="ECO:0000313" key="3">
    <source>
        <dbReference type="EMBL" id="KAA5396704.1"/>
    </source>
</evidence>
<dbReference type="Proteomes" id="UP000441162">
    <property type="component" value="Unassembled WGS sequence"/>
</dbReference>
<evidence type="ECO:0000313" key="5">
    <source>
        <dbReference type="Proteomes" id="UP000441162"/>
    </source>
</evidence>
<dbReference type="EMBL" id="VVYY01000012">
    <property type="protein sequence ID" value="KAA5396704.1"/>
    <property type="molecule type" value="Genomic_DNA"/>
</dbReference>
<evidence type="ECO:0000313" key="6">
    <source>
        <dbReference type="Proteomes" id="UP000481616"/>
    </source>
</evidence>
<dbReference type="RefSeq" id="WP_130054141.1">
    <property type="nucleotide sequence ID" value="NZ_JADNBX010000001.1"/>
</dbReference>
<protein>
    <submittedName>
        <fullName evidence="4">Uncharacterized protein</fullName>
    </submittedName>
</protein>
<evidence type="ECO:0000256" key="1">
    <source>
        <dbReference type="SAM" id="MobiDB-lite"/>
    </source>
</evidence>
<feature type="transmembrane region" description="Helical" evidence="2">
    <location>
        <begin position="283"/>
        <end position="304"/>
    </location>
</feature>
<feature type="transmembrane region" description="Helical" evidence="2">
    <location>
        <begin position="48"/>
        <end position="69"/>
    </location>
</feature>
<keyword evidence="2" id="KW-0472">Membrane</keyword>
<comment type="caution">
    <text evidence="4">The sequence shown here is derived from an EMBL/GenBank/DDBJ whole genome shotgun (WGS) entry which is preliminary data.</text>
</comment>
<organism evidence="4 5">
    <name type="scientific">Phocaeicola dorei</name>
    <dbReference type="NCBI Taxonomy" id="357276"/>
    <lineage>
        <taxon>Bacteria</taxon>
        <taxon>Pseudomonadati</taxon>
        <taxon>Bacteroidota</taxon>
        <taxon>Bacteroidia</taxon>
        <taxon>Bacteroidales</taxon>
        <taxon>Bacteroidaceae</taxon>
        <taxon>Phocaeicola</taxon>
    </lineage>
</organism>
<gene>
    <name evidence="4" type="ORF">F2Y51_13475</name>
    <name evidence="3" type="ORF">F2Y58_14410</name>
</gene>
<reference evidence="5 6" key="1">
    <citation type="journal article" date="2019" name="Nat. Med.">
        <title>A library of human gut bacterial isolates paired with longitudinal multiomics data enables mechanistic microbiome research.</title>
        <authorList>
            <person name="Poyet M."/>
            <person name="Groussin M."/>
            <person name="Gibbons S.M."/>
            <person name="Avila-Pacheco J."/>
            <person name="Jiang X."/>
            <person name="Kearney S.M."/>
            <person name="Perrotta A.R."/>
            <person name="Berdy B."/>
            <person name="Zhao S."/>
            <person name="Lieberman T.D."/>
            <person name="Swanson P.K."/>
            <person name="Smith M."/>
            <person name="Roesemann S."/>
            <person name="Alexander J.E."/>
            <person name="Rich S.A."/>
            <person name="Livny J."/>
            <person name="Vlamakis H."/>
            <person name="Clish C."/>
            <person name="Bullock K."/>
            <person name="Deik A."/>
            <person name="Scott J."/>
            <person name="Pierce K.A."/>
            <person name="Xavier R.J."/>
            <person name="Alm E.J."/>
        </authorList>
    </citation>
    <scope>NUCLEOTIDE SEQUENCE [LARGE SCALE GENOMIC DNA]</scope>
    <source>
        <strain evidence="3 6">BIOML-A1</strain>
        <strain evidence="4 5">BIOML-A4</strain>
    </source>
</reference>
<feature type="compositionally biased region" description="Polar residues" evidence="1">
    <location>
        <begin position="344"/>
        <end position="360"/>
    </location>
</feature>
<dbReference type="EMBL" id="VVZA01000011">
    <property type="protein sequence ID" value="KAA5404065.1"/>
    <property type="molecule type" value="Genomic_DNA"/>
</dbReference>
<feature type="compositionally biased region" description="Basic and acidic residues" evidence="1">
    <location>
        <begin position="329"/>
        <end position="343"/>
    </location>
</feature>
<keyword evidence="2" id="KW-1133">Transmembrane helix</keyword>
<accession>A0A4Q5HP32</accession>
<name>A0A4Q5HP32_9BACT</name>